<keyword evidence="3" id="KW-0238">DNA-binding</keyword>
<keyword evidence="7" id="KW-1185">Reference proteome</keyword>
<proteinExistence type="inferred from homology"/>
<dbReference type="PROSITE" id="PS50931">
    <property type="entry name" value="HTH_LYSR"/>
    <property type="match status" value="1"/>
</dbReference>
<keyword evidence="4" id="KW-0804">Transcription</keyword>
<dbReference type="InterPro" id="IPR000847">
    <property type="entry name" value="LysR_HTH_N"/>
</dbReference>
<dbReference type="SUPFAM" id="SSF46785">
    <property type="entry name" value="Winged helix' DNA-binding domain"/>
    <property type="match status" value="1"/>
</dbReference>
<dbReference type="Pfam" id="PF00126">
    <property type="entry name" value="HTH_1"/>
    <property type="match status" value="1"/>
</dbReference>
<dbReference type="InterPro" id="IPR005119">
    <property type="entry name" value="LysR_subst-bd"/>
</dbReference>
<evidence type="ECO:0000256" key="2">
    <source>
        <dbReference type="ARBA" id="ARBA00023015"/>
    </source>
</evidence>
<dbReference type="EMBL" id="RRZA01000017">
    <property type="protein sequence ID" value="MBE0457271.1"/>
    <property type="molecule type" value="Genomic_DNA"/>
</dbReference>
<sequence>MKADDLILLVQVVDEGSFSKVADKLSLTNSVVSKRIARLEESLNTQLLYRTTRKLSLTDAGKTLYDKAKIAKSAFQEAENAITSYSDEIKGNIRMTVPVVSADLILSQSIAEFCKIYPGVSVELNVTNRLVDLIEEGYDLAIRTAKLEDSSLVARRLIDSQWIICATPSYLKKLGTPSVPEHLQSHQCLLYTFENKSNEVWPLLIDDVEQLLPVNGHFRSNNLNAIKQATLSNLGIAYLPLALVFEELNDNSLTQILSPFTHKKMGMYAMYPKVRQPDKKLKLLVSHLRESLQQKKAHYD</sequence>
<organism evidence="6 7">
    <name type="scientific">Pseudoalteromonas prydzensis</name>
    <dbReference type="NCBI Taxonomy" id="182141"/>
    <lineage>
        <taxon>Bacteria</taxon>
        <taxon>Pseudomonadati</taxon>
        <taxon>Pseudomonadota</taxon>
        <taxon>Gammaproteobacteria</taxon>
        <taxon>Alteromonadales</taxon>
        <taxon>Pseudoalteromonadaceae</taxon>
        <taxon>Pseudoalteromonas</taxon>
    </lineage>
</organism>
<dbReference type="CDD" id="cd08422">
    <property type="entry name" value="PBP2_CrgA_like"/>
    <property type="match status" value="1"/>
</dbReference>
<comment type="similarity">
    <text evidence="1">Belongs to the LysR transcriptional regulatory family.</text>
</comment>
<dbReference type="SUPFAM" id="SSF53850">
    <property type="entry name" value="Periplasmic binding protein-like II"/>
    <property type="match status" value="1"/>
</dbReference>
<dbReference type="InterPro" id="IPR058163">
    <property type="entry name" value="LysR-type_TF_proteobact-type"/>
</dbReference>
<dbReference type="Gene3D" id="1.10.10.10">
    <property type="entry name" value="Winged helix-like DNA-binding domain superfamily/Winged helix DNA-binding domain"/>
    <property type="match status" value="1"/>
</dbReference>
<gene>
    <name evidence="6" type="ORF">EI167_07355</name>
</gene>
<evidence type="ECO:0000259" key="5">
    <source>
        <dbReference type="PROSITE" id="PS50931"/>
    </source>
</evidence>
<dbReference type="PANTHER" id="PTHR30537:SF5">
    <property type="entry name" value="HTH-TYPE TRANSCRIPTIONAL ACTIVATOR TTDR-RELATED"/>
    <property type="match status" value="1"/>
</dbReference>
<comment type="caution">
    <text evidence="6">The sequence shown here is derived from an EMBL/GenBank/DDBJ whole genome shotgun (WGS) entry which is preliminary data.</text>
</comment>
<reference evidence="6 7" key="1">
    <citation type="submission" date="2020-07" db="EMBL/GenBank/DDBJ databases">
        <title>Halophilic bacteria isolated from french cheeses.</title>
        <authorList>
            <person name="Kothe C.I."/>
            <person name="Farah-Kraiem B."/>
            <person name="Renault P."/>
            <person name="Dridi B."/>
        </authorList>
    </citation>
    <scope>NUCLEOTIDE SEQUENCE [LARGE SCALE GENOMIC DNA]</scope>
    <source>
        <strain evidence="6 7">FME14</strain>
    </source>
</reference>
<accession>A0ABR9FKD4</accession>
<evidence type="ECO:0000313" key="6">
    <source>
        <dbReference type="EMBL" id="MBE0457271.1"/>
    </source>
</evidence>
<dbReference type="InterPro" id="IPR036388">
    <property type="entry name" value="WH-like_DNA-bd_sf"/>
</dbReference>
<evidence type="ECO:0000256" key="3">
    <source>
        <dbReference type="ARBA" id="ARBA00023125"/>
    </source>
</evidence>
<evidence type="ECO:0000256" key="1">
    <source>
        <dbReference type="ARBA" id="ARBA00009437"/>
    </source>
</evidence>
<feature type="domain" description="HTH lysR-type" evidence="5">
    <location>
        <begin position="1"/>
        <end position="58"/>
    </location>
</feature>
<dbReference type="Pfam" id="PF03466">
    <property type="entry name" value="LysR_substrate"/>
    <property type="match status" value="1"/>
</dbReference>
<dbReference type="Gene3D" id="3.40.190.290">
    <property type="match status" value="1"/>
</dbReference>
<evidence type="ECO:0000313" key="7">
    <source>
        <dbReference type="Proteomes" id="UP000707245"/>
    </source>
</evidence>
<dbReference type="RefSeq" id="WP_192541258.1">
    <property type="nucleotide sequence ID" value="NZ_JBQDLW010000082.1"/>
</dbReference>
<dbReference type="Proteomes" id="UP000707245">
    <property type="component" value="Unassembled WGS sequence"/>
</dbReference>
<dbReference type="InterPro" id="IPR036390">
    <property type="entry name" value="WH_DNA-bd_sf"/>
</dbReference>
<name>A0ABR9FKD4_9GAMM</name>
<protein>
    <submittedName>
        <fullName evidence="6">LysR family transcriptional regulator</fullName>
    </submittedName>
</protein>
<dbReference type="PANTHER" id="PTHR30537">
    <property type="entry name" value="HTH-TYPE TRANSCRIPTIONAL REGULATOR"/>
    <property type="match status" value="1"/>
</dbReference>
<keyword evidence="2" id="KW-0805">Transcription regulation</keyword>
<evidence type="ECO:0000256" key="4">
    <source>
        <dbReference type="ARBA" id="ARBA00023163"/>
    </source>
</evidence>